<evidence type="ECO:0000256" key="1">
    <source>
        <dbReference type="SAM" id="MobiDB-lite"/>
    </source>
</evidence>
<organism evidence="2 3">
    <name type="scientific">Cyphellophora europaea (strain CBS 101466)</name>
    <name type="common">Phialophora europaea</name>
    <dbReference type="NCBI Taxonomy" id="1220924"/>
    <lineage>
        <taxon>Eukaryota</taxon>
        <taxon>Fungi</taxon>
        <taxon>Dikarya</taxon>
        <taxon>Ascomycota</taxon>
        <taxon>Pezizomycotina</taxon>
        <taxon>Eurotiomycetes</taxon>
        <taxon>Chaetothyriomycetidae</taxon>
        <taxon>Chaetothyriales</taxon>
        <taxon>Cyphellophoraceae</taxon>
        <taxon>Cyphellophora</taxon>
    </lineage>
</organism>
<proteinExistence type="predicted"/>
<dbReference type="PANTHER" id="PTHR37540:SF5">
    <property type="entry name" value="TRANSCRIPTION FACTOR DOMAIN-CONTAINING PROTEIN"/>
    <property type="match status" value="1"/>
</dbReference>
<dbReference type="Proteomes" id="UP000030752">
    <property type="component" value="Unassembled WGS sequence"/>
</dbReference>
<dbReference type="OrthoDB" id="3469466at2759"/>
<accession>W2RTN9</accession>
<dbReference type="HOGENOM" id="CLU_015771_0_1_1"/>
<reference evidence="2 3" key="1">
    <citation type="submission" date="2013-03" db="EMBL/GenBank/DDBJ databases">
        <title>The Genome Sequence of Phialophora europaea CBS 101466.</title>
        <authorList>
            <consortium name="The Broad Institute Genomics Platform"/>
            <person name="Cuomo C."/>
            <person name="de Hoog S."/>
            <person name="Gorbushina A."/>
            <person name="Walker B."/>
            <person name="Young S.K."/>
            <person name="Zeng Q."/>
            <person name="Gargeya S."/>
            <person name="Fitzgerald M."/>
            <person name="Haas B."/>
            <person name="Abouelleil A."/>
            <person name="Allen A.W."/>
            <person name="Alvarado L."/>
            <person name="Arachchi H.M."/>
            <person name="Berlin A.M."/>
            <person name="Chapman S.B."/>
            <person name="Gainer-Dewar J."/>
            <person name="Goldberg J."/>
            <person name="Griggs A."/>
            <person name="Gujja S."/>
            <person name="Hansen M."/>
            <person name="Howarth C."/>
            <person name="Imamovic A."/>
            <person name="Ireland A."/>
            <person name="Larimer J."/>
            <person name="McCowan C."/>
            <person name="Murphy C."/>
            <person name="Pearson M."/>
            <person name="Poon T.W."/>
            <person name="Priest M."/>
            <person name="Roberts A."/>
            <person name="Saif S."/>
            <person name="Shea T."/>
            <person name="Sisk P."/>
            <person name="Sykes S."/>
            <person name="Wortman J."/>
            <person name="Nusbaum C."/>
            <person name="Birren B."/>
        </authorList>
    </citation>
    <scope>NUCLEOTIDE SEQUENCE [LARGE SCALE GENOMIC DNA]</scope>
    <source>
        <strain evidence="2 3">CBS 101466</strain>
    </source>
</reference>
<sequence length="546" mass="61002">MANSRPNEILFVFHGQKQSKRNQELQDARRRAHAARQSARKNRELTADVKCVSHEETPDTPPVLKRPMRGPVRRYPTLPSIETLLGRDASGQSSGPTLSPLSILSQDKTDPFQTTVVGTLPTVLQRYLHDAQTMIWPSLVPLVPHDQAAHFYRRSPVDSPSEIDYQIDAAAAISLQYLRTKDPTLQSQIMAAGKKHRNRSITWLNENIANASGPPASNVVAALLSLVSHSGLREPFSYSRYRQSPMLMGEFSSLFGASRVLPEDMKFLYQVVELKGGEEWVGCDTIDQDLPLRLMLNHFDIFVATRRGTQPMWHAIAAVPAPVMEKYSKSPVVRGRSPTRFAILSNTSLREAVLSVRTSVKMLDLYVSNAPAAPSFQLLVHMRMIAQLQLLELYPAKDHPPKLHGIDAVAHPAALIFNDLVLFVLPPASGTRPRLLEELKRALMALPSMTSSTTSSEEEMKLRLWALLMLGCGSITWGLADEFCVEELSQQPFIPAEQANWPSVKEAIAGFLWWDRVLETPAYDVWMEAVSRRRARNRSPNHGSAS</sequence>
<dbReference type="AlphaFoldDB" id="W2RTN9"/>
<feature type="compositionally biased region" description="Basic residues" evidence="1">
    <location>
        <begin position="30"/>
        <end position="40"/>
    </location>
</feature>
<evidence type="ECO:0000313" key="3">
    <source>
        <dbReference type="Proteomes" id="UP000030752"/>
    </source>
</evidence>
<protein>
    <submittedName>
        <fullName evidence="2">Uncharacterized protein</fullName>
    </submittedName>
</protein>
<evidence type="ECO:0000313" key="2">
    <source>
        <dbReference type="EMBL" id="ETN39079.1"/>
    </source>
</evidence>
<dbReference type="RefSeq" id="XP_008717864.1">
    <property type="nucleotide sequence ID" value="XM_008719642.1"/>
</dbReference>
<dbReference type="STRING" id="1220924.W2RTN9"/>
<feature type="region of interest" description="Disordered" evidence="1">
    <location>
        <begin position="14"/>
        <end position="72"/>
    </location>
</feature>
<keyword evidence="3" id="KW-1185">Reference proteome</keyword>
<gene>
    <name evidence="2" type="ORF">HMPREF1541_05301</name>
</gene>
<name>W2RTN9_CYPE1</name>
<dbReference type="PANTHER" id="PTHR37540">
    <property type="entry name" value="TRANSCRIPTION FACTOR (ACR-2), PUTATIVE-RELATED-RELATED"/>
    <property type="match status" value="1"/>
</dbReference>
<dbReference type="EMBL" id="KB822721">
    <property type="protein sequence ID" value="ETN39079.1"/>
    <property type="molecule type" value="Genomic_DNA"/>
</dbReference>
<dbReference type="GeneID" id="19972640"/>
<feature type="compositionally biased region" description="Basic and acidic residues" evidence="1">
    <location>
        <begin position="41"/>
        <end position="57"/>
    </location>
</feature>
<dbReference type="eggNOG" id="ENOG502RJ55">
    <property type="taxonomic scope" value="Eukaryota"/>
</dbReference>
<dbReference type="VEuPathDB" id="FungiDB:HMPREF1541_05301"/>
<dbReference type="InParanoid" id="W2RTN9"/>